<evidence type="ECO:0000313" key="2">
    <source>
        <dbReference type="EMBL" id="QHT13504.1"/>
    </source>
</evidence>
<keyword evidence="1" id="KW-0812">Transmembrane</keyword>
<accession>A0A6C0DBG4</accession>
<keyword evidence="1" id="KW-0472">Membrane</keyword>
<dbReference type="EMBL" id="MN739571">
    <property type="protein sequence ID" value="QHT13504.1"/>
    <property type="molecule type" value="Genomic_DNA"/>
</dbReference>
<protein>
    <submittedName>
        <fullName evidence="2">Uncharacterized protein</fullName>
    </submittedName>
</protein>
<feature type="transmembrane region" description="Helical" evidence="1">
    <location>
        <begin position="42"/>
        <end position="70"/>
    </location>
</feature>
<organism evidence="2">
    <name type="scientific">viral metagenome</name>
    <dbReference type="NCBI Taxonomy" id="1070528"/>
    <lineage>
        <taxon>unclassified sequences</taxon>
        <taxon>metagenomes</taxon>
        <taxon>organismal metagenomes</taxon>
    </lineage>
</organism>
<name>A0A6C0DBG4_9ZZZZ</name>
<keyword evidence="1" id="KW-1133">Transmembrane helix</keyword>
<sequence>MVDRLTKDLLNKVITEIKKEDNQKKIEIEILNPLLIKFSNKIYPYIKLVSCMFILHFVLIVIILILIIIYNQKKNIITYNGIQ</sequence>
<dbReference type="AlphaFoldDB" id="A0A6C0DBG4"/>
<reference evidence="2" key="1">
    <citation type="journal article" date="2020" name="Nature">
        <title>Giant virus diversity and host interactions through global metagenomics.</title>
        <authorList>
            <person name="Schulz F."/>
            <person name="Roux S."/>
            <person name="Paez-Espino D."/>
            <person name="Jungbluth S."/>
            <person name="Walsh D.A."/>
            <person name="Denef V.J."/>
            <person name="McMahon K.D."/>
            <person name="Konstantinidis K.T."/>
            <person name="Eloe-Fadrosh E.A."/>
            <person name="Kyrpides N.C."/>
            <person name="Woyke T."/>
        </authorList>
    </citation>
    <scope>NUCLEOTIDE SEQUENCE</scope>
    <source>
        <strain evidence="2">GVMAG-M-3300023174-131</strain>
    </source>
</reference>
<evidence type="ECO:0000256" key="1">
    <source>
        <dbReference type="SAM" id="Phobius"/>
    </source>
</evidence>
<proteinExistence type="predicted"/>